<dbReference type="AlphaFoldDB" id="A0A0E0CK11"/>
<dbReference type="HOGENOM" id="CLU_115583_0_0_1"/>
<dbReference type="Proteomes" id="UP000008021">
    <property type="component" value="Chromosome 2"/>
</dbReference>
<reference evidence="1" key="1">
    <citation type="submission" date="2015-04" db="UniProtKB">
        <authorList>
            <consortium name="EnsemblPlants"/>
        </authorList>
    </citation>
    <scope>IDENTIFICATION</scope>
</reference>
<sequence>MRWFELQLYYYNSIFVVEIGVNRRYKSLAEVGRKKKIDEFQARNSRHRRHSRAATKKPPVGTLRLPWGRSRFTIPDVGPLVVKPGKTKPKVEVLLLPPHASMRIVVGASLFARPPQHAAQLALGLCVILAAPQPLTVVGVTLPPH</sequence>
<dbReference type="Gramene" id="OMERI02G15260.1">
    <property type="protein sequence ID" value="OMERI02G15260.1"/>
    <property type="gene ID" value="OMERI02G15260"/>
</dbReference>
<accession>A0A0E0CK11</accession>
<evidence type="ECO:0000313" key="2">
    <source>
        <dbReference type="Proteomes" id="UP000008021"/>
    </source>
</evidence>
<protein>
    <submittedName>
        <fullName evidence="1">Uncharacterized protein</fullName>
    </submittedName>
</protein>
<proteinExistence type="predicted"/>
<name>A0A0E0CK11_9ORYZ</name>
<organism evidence="1">
    <name type="scientific">Oryza meridionalis</name>
    <dbReference type="NCBI Taxonomy" id="40149"/>
    <lineage>
        <taxon>Eukaryota</taxon>
        <taxon>Viridiplantae</taxon>
        <taxon>Streptophyta</taxon>
        <taxon>Embryophyta</taxon>
        <taxon>Tracheophyta</taxon>
        <taxon>Spermatophyta</taxon>
        <taxon>Magnoliopsida</taxon>
        <taxon>Liliopsida</taxon>
        <taxon>Poales</taxon>
        <taxon>Poaceae</taxon>
        <taxon>BOP clade</taxon>
        <taxon>Oryzoideae</taxon>
        <taxon>Oryzeae</taxon>
        <taxon>Oryzinae</taxon>
        <taxon>Oryza</taxon>
    </lineage>
</organism>
<keyword evidence="2" id="KW-1185">Reference proteome</keyword>
<evidence type="ECO:0000313" key="1">
    <source>
        <dbReference type="EnsemblPlants" id="OMERI02G15260.1"/>
    </source>
</evidence>
<dbReference type="EnsemblPlants" id="OMERI02G15260.1">
    <property type="protein sequence ID" value="OMERI02G15260.1"/>
    <property type="gene ID" value="OMERI02G15260"/>
</dbReference>
<reference evidence="1" key="2">
    <citation type="submission" date="2018-05" db="EMBL/GenBank/DDBJ databases">
        <title>OmerRS3 (Oryza meridionalis Reference Sequence Version 3).</title>
        <authorList>
            <person name="Zhang J."/>
            <person name="Kudrna D."/>
            <person name="Lee S."/>
            <person name="Talag J."/>
            <person name="Welchert J."/>
            <person name="Wing R.A."/>
        </authorList>
    </citation>
    <scope>NUCLEOTIDE SEQUENCE [LARGE SCALE GENOMIC DNA]</scope>
    <source>
        <strain evidence="1">cv. OR44</strain>
    </source>
</reference>